<keyword evidence="2" id="KW-1185">Reference proteome</keyword>
<reference evidence="1" key="1">
    <citation type="submission" date="2016-01" db="EMBL/GenBank/DDBJ databases">
        <authorList>
            <person name="Peeters C."/>
        </authorList>
    </citation>
    <scope>NUCLEOTIDE SEQUENCE</scope>
    <source>
        <strain evidence="1">LMG 29320</strain>
    </source>
</reference>
<organism evidence="1 2">
    <name type="scientific">Caballeronia fortuita</name>
    <dbReference type="NCBI Taxonomy" id="1777138"/>
    <lineage>
        <taxon>Bacteria</taxon>
        <taxon>Pseudomonadati</taxon>
        <taxon>Pseudomonadota</taxon>
        <taxon>Betaproteobacteria</taxon>
        <taxon>Burkholderiales</taxon>
        <taxon>Burkholderiaceae</taxon>
        <taxon>Caballeronia</taxon>
    </lineage>
</organism>
<sequence length="72" mass="8042">MEDSFSAMHESTRLCNTSIVVTLDLRNTCGVLINNVYLFSCARYSLSFGLRNLRGLGGHGFEKALPHFLFEA</sequence>
<evidence type="ECO:0000313" key="1">
    <source>
        <dbReference type="EMBL" id="SAK50504.1"/>
    </source>
</evidence>
<dbReference type="EMBL" id="FCNX02000002">
    <property type="protein sequence ID" value="SAK50504.1"/>
    <property type="molecule type" value="Genomic_DNA"/>
</dbReference>
<dbReference type="Proteomes" id="UP000054903">
    <property type="component" value="Unassembled WGS sequence"/>
</dbReference>
<proteinExistence type="predicted"/>
<accession>A0A157ZY85</accession>
<protein>
    <submittedName>
        <fullName evidence="1">Uncharacterized protein</fullName>
    </submittedName>
</protein>
<gene>
    <name evidence="1" type="ORF">AWB77_01246</name>
</gene>
<comment type="caution">
    <text evidence="1">The sequence shown here is derived from an EMBL/GenBank/DDBJ whole genome shotgun (WGS) entry which is preliminary data.</text>
</comment>
<name>A0A157ZY85_9BURK</name>
<evidence type="ECO:0000313" key="2">
    <source>
        <dbReference type="Proteomes" id="UP000054903"/>
    </source>
</evidence>
<dbReference type="AlphaFoldDB" id="A0A157ZY85"/>